<gene>
    <name evidence="2" type="primary">TSC22D4</name>
</gene>
<reference evidence="3" key="3">
    <citation type="submission" date="2018-12" db="EMBL/GenBank/DDBJ databases">
        <title>G10K-VGP greater horseshoe bat female genome, primary haplotype.</title>
        <authorList>
            <person name="Teeling E."/>
            <person name="Myers G."/>
            <person name="Vernes S."/>
            <person name="Pippel M."/>
            <person name="Winkler S."/>
            <person name="Fedrigo O."/>
            <person name="Rhie A."/>
            <person name="Koren S."/>
            <person name="Phillippy A."/>
            <person name="Lewin H."/>
            <person name="Damas J."/>
            <person name="Howe K."/>
            <person name="Mountcastle J."/>
            <person name="Jarvis E.D."/>
        </authorList>
    </citation>
    <scope>NUCLEOTIDE SEQUENCE [LARGE SCALE GENOMIC DNA]</scope>
</reference>
<dbReference type="GeneTree" id="ENSGT00940000161400"/>
<reference evidence="2 3" key="2">
    <citation type="journal article" date="2018" name="Annu Rev Anim Biosci">
        <title>Bat Biology, Genomes, and the Bat1K Project: To Generate Chromosome-Level Genomes for All Living Bat Species.</title>
        <authorList>
            <person name="Teeling E.C."/>
            <person name="Vernes S.C."/>
            <person name="Davalos L.M."/>
            <person name="Ray D.A."/>
            <person name="Gilbert M.T.P."/>
            <person name="Myers E."/>
        </authorList>
    </citation>
    <scope>NUCLEOTIDE SEQUENCE</scope>
</reference>
<sequence>MEPVGGGPRVPEEPIEARLSPGGRCISFRPAPPGHCLLSACLAPTRPRSARGALSPPGSSLLQPSPFGGRGSGDPCPLGMAQPGVSVKSLVSSFETRVVGMAPGPPRKRGCVSSPCSPRGASPIRGASGPPPHRGLGGPGQRPSPRRGMDKTLLSLILYCHSGSGSLVGIDNKIEQAMVLFWKHKTKSTVLEYPDSKKSALKVEKAPSMVETFKLVEPPKEAKASKMEVSPKAADPCMLAKTTDGAKVELGHRGRSLLQLPGTAVKSVSMLMVSALQSGWQMCSWKSSVSSTSVTSQMRAWSPLQSPEAEMLREVYLVLWSIRKQLRQLARRQERCRRRHIWAHTCPQPDTVQGLKQDARSPL</sequence>
<keyword evidence="3" id="KW-1185">Reference proteome</keyword>
<dbReference type="Pfam" id="PF15775">
    <property type="entry name" value="DUF4703"/>
    <property type="match status" value="1"/>
</dbReference>
<organism evidence="2 3">
    <name type="scientific">Rhinolophus ferrumequinum</name>
    <name type="common">Greater horseshoe bat</name>
    <dbReference type="NCBI Taxonomy" id="59479"/>
    <lineage>
        <taxon>Eukaryota</taxon>
        <taxon>Metazoa</taxon>
        <taxon>Chordata</taxon>
        <taxon>Craniata</taxon>
        <taxon>Vertebrata</taxon>
        <taxon>Euteleostomi</taxon>
        <taxon>Mammalia</taxon>
        <taxon>Eutheria</taxon>
        <taxon>Laurasiatheria</taxon>
        <taxon>Chiroptera</taxon>
        <taxon>Yinpterochiroptera</taxon>
        <taxon>Rhinolophoidea</taxon>
        <taxon>Rhinolophidae</taxon>
        <taxon>Rhinolophinae</taxon>
        <taxon>Rhinolophus</taxon>
    </lineage>
</organism>
<feature type="region of interest" description="Disordered" evidence="1">
    <location>
        <begin position="101"/>
        <end position="148"/>
    </location>
</feature>
<feature type="region of interest" description="Disordered" evidence="1">
    <location>
        <begin position="47"/>
        <end position="72"/>
    </location>
</feature>
<dbReference type="PANTHER" id="PTHR39221:SF1">
    <property type="entry name" value="SPERM ACROSOME DEVELOPMENTAL REGULATOR"/>
    <property type="match status" value="1"/>
</dbReference>
<reference evidence="2 3" key="1">
    <citation type="journal article" date="2015" name="Annu Rev Anim Biosci">
        <title>The Genome 10K Project: a way forward.</title>
        <authorList>
            <person name="Koepfli K.P."/>
            <person name="Paten B."/>
            <person name="O'Brien S.J."/>
            <person name="Koepfli K.P."/>
            <person name="Paten B."/>
            <person name="Antunes A."/>
            <person name="Belov K."/>
            <person name="Bustamante C."/>
            <person name="Castoe T.A."/>
            <person name="Clawson H."/>
            <person name="Crawford A.J."/>
            <person name="Diekhans M."/>
            <person name="Distel D."/>
            <person name="Durbin R."/>
            <person name="Earl D."/>
            <person name="Fujita M.K."/>
            <person name="Gamble T."/>
            <person name="Georges A."/>
            <person name="Gemmell N."/>
            <person name="Gilbert M.T."/>
            <person name="Graves J.M."/>
            <person name="Green R.E."/>
            <person name="Hickey G."/>
            <person name="Jarvis E.D."/>
            <person name="Johnson W."/>
            <person name="Komissarov A."/>
            <person name="Korf I."/>
            <person name="Kuhn R."/>
            <person name="Larkin D.M."/>
            <person name="Lewin H."/>
            <person name="Lopez J.V."/>
            <person name="Ma J."/>
            <person name="Marques-Bonet T."/>
            <person name="Miller W."/>
            <person name="Murphy R."/>
            <person name="Pevzner P."/>
            <person name="Shapiro B."/>
            <person name="Steiner C."/>
            <person name="Tamazian G."/>
            <person name="Venkatesh B."/>
            <person name="Wang J."/>
            <person name="Wayne R."/>
            <person name="Wiley E."/>
            <person name="Yang H."/>
            <person name="Zhang G."/>
            <person name="Haussler D."/>
            <person name="Ryder O."/>
            <person name="O'Brien S.J."/>
        </authorList>
    </citation>
    <scope>NUCLEOTIDE SEQUENCE</scope>
</reference>
<evidence type="ECO:0000313" key="3">
    <source>
        <dbReference type="Proteomes" id="UP000472240"/>
    </source>
</evidence>
<dbReference type="PANTHER" id="PTHR39221">
    <property type="entry name" value="CHROMOSOME 7 OPEN READING FRAME 61"/>
    <property type="match status" value="1"/>
</dbReference>
<reference evidence="2" key="4">
    <citation type="submission" date="2025-08" db="UniProtKB">
        <authorList>
            <consortium name="Ensembl"/>
        </authorList>
    </citation>
    <scope>IDENTIFICATION</scope>
</reference>
<dbReference type="AlphaFoldDB" id="A0A671DW05"/>
<evidence type="ECO:0000256" key="1">
    <source>
        <dbReference type="SAM" id="MobiDB-lite"/>
    </source>
</evidence>
<accession>A0A671DW05</accession>
<dbReference type="Proteomes" id="UP000472240">
    <property type="component" value="Chromosome 7"/>
</dbReference>
<feature type="compositionally biased region" description="Low complexity" evidence="1">
    <location>
        <begin position="52"/>
        <end position="67"/>
    </location>
</feature>
<dbReference type="InterPro" id="IPR031534">
    <property type="entry name" value="SPACDR"/>
</dbReference>
<proteinExistence type="predicted"/>
<protein>
    <submittedName>
        <fullName evidence="2">TSC22 domain family member 4</fullName>
    </submittedName>
</protein>
<dbReference type="Ensembl" id="ENSRFET00010005556.1">
    <property type="protein sequence ID" value="ENSRFEP00010005080.1"/>
    <property type="gene ID" value="ENSRFEG00010003495.1"/>
</dbReference>
<name>A0A671DW05_RHIFE</name>
<evidence type="ECO:0000313" key="2">
    <source>
        <dbReference type="Ensembl" id="ENSRFEP00010005080.1"/>
    </source>
</evidence>
<reference evidence="2" key="5">
    <citation type="submission" date="2025-09" db="UniProtKB">
        <authorList>
            <consortium name="Ensembl"/>
        </authorList>
    </citation>
    <scope>IDENTIFICATION</scope>
</reference>